<protein>
    <submittedName>
        <fullName evidence="1">Uncharacterized protein</fullName>
    </submittedName>
</protein>
<dbReference type="AlphaFoldDB" id="A0A834TBQ3"/>
<comment type="caution">
    <text evidence="1">The sequence shown here is derived from an EMBL/GenBank/DDBJ whole genome shotgun (WGS) entry which is preliminary data.</text>
</comment>
<dbReference type="EMBL" id="JAAIUW010000008">
    <property type="protein sequence ID" value="KAF7818116.1"/>
    <property type="molecule type" value="Genomic_DNA"/>
</dbReference>
<sequence length="53" mass="5559">MAVHVAMIGGYSGRSTNDGELKGLLATVITAPDGHSDKFTIFASASHKQKVEN</sequence>
<reference evidence="1" key="1">
    <citation type="submission" date="2020-09" db="EMBL/GenBank/DDBJ databases">
        <title>Genome-Enabled Discovery of Anthraquinone Biosynthesis in Senna tora.</title>
        <authorList>
            <person name="Kang S.-H."/>
            <person name="Pandey R.P."/>
            <person name="Lee C.-M."/>
            <person name="Sim J.-S."/>
            <person name="Jeong J.-T."/>
            <person name="Choi B.-S."/>
            <person name="Jung M."/>
            <person name="Ginzburg D."/>
            <person name="Zhao K."/>
            <person name="Won S.Y."/>
            <person name="Oh T.-J."/>
            <person name="Yu Y."/>
            <person name="Kim N.-H."/>
            <person name="Lee O.R."/>
            <person name="Lee T.-H."/>
            <person name="Bashyal P."/>
            <person name="Kim T.-S."/>
            <person name="Lee W.-H."/>
            <person name="Kawkins C."/>
            <person name="Kim C.-K."/>
            <person name="Kim J.S."/>
            <person name="Ahn B.O."/>
            <person name="Rhee S.Y."/>
            <person name="Sohng J.K."/>
        </authorList>
    </citation>
    <scope>NUCLEOTIDE SEQUENCE</scope>
    <source>
        <tissue evidence="1">Leaf</tissue>
    </source>
</reference>
<gene>
    <name evidence="1" type="ORF">G2W53_023571</name>
</gene>
<organism evidence="1 2">
    <name type="scientific">Senna tora</name>
    <dbReference type="NCBI Taxonomy" id="362788"/>
    <lineage>
        <taxon>Eukaryota</taxon>
        <taxon>Viridiplantae</taxon>
        <taxon>Streptophyta</taxon>
        <taxon>Embryophyta</taxon>
        <taxon>Tracheophyta</taxon>
        <taxon>Spermatophyta</taxon>
        <taxon>Magnoliopsida</taxon>
        <taxon>eudicotyledons</taxon>
        <taxon>Gunneridae</taxon>
        <taxon>Pentapetalae</taxon>
        <taxon>rosids</taxon>
        <taxon>fabids</taxon>
        <taxon>Fabales</taxon>
        <taxon>Fabaceae</taxon>
        <taxon>Caesalpinioideae</taxon>
        <taxon>Cassia clade</taxon>
        <taxon>Senna</taxon>
    </lineage>
</organism>
<name>A0A834TBQ3_9FABA</name>
<evidence type="ECO:0000313" key="1">
    <source>
        <dbReference type="EMBL" id="KAF7818116.1"/>
    </source>
</evidence>
<proteinExistence type="predicted"/>
<dbReference type="Proteomes" id="UP000634136">
    <property type="component" value="Unassembled WGS sequence"/>
</dbReference>
<evidence type="ECO:0000313" key="2">
    <source>
        <dbReference type="Proteomes" id="UP000634136"/>
    </source>
</evidence>
<keyword evidence="2" id="KW-1185">Reference proteome</keyword>
<accession>A0A834TBQ3</accession>